<feature type="transmembrane region" description="Helical" evidence="6">
    <location>
        <begin position="322"/>
        <end position="341"/>
    </location>
</feature>
<feature type="transmembrane region" description="Helical" evidence="6">
    <location>
        <begin position="347"/>
        <end position="368"/>
    </location>
</feature>
<dbReference type="SUPFAM" id="SSF103473">
    <property type="entry name" value="MFS general substrate transporter"/>
    <property type="match status" value="1"/>
</dbReference>
<comment type="caution">
    <text evidence="8">The sequence shown here is derived from an EMBL/GenBank/DDBJ whole genome shotgun (WGS) entry which is preliminary data.</text>
</comment>
<evidence type="ECO:0000259" key="7">
    <source>
        <dbReference type="PROSITE" id="PS50850"/>
    </source>
</evidence>
<dbReference type="InterPro" id="IPR020846">
    <property type="entry name" value="MFS_dom"/>
</dbReference>
<gene>
    <name evidence="8" type="ORF">GCM10012278_01780</name>
</gene>
<dbReference type="AlphaFoldDB" id="A0A917ZZC8"/>
<evidence type="ECO:0000256" key="5">
    <source>
        <dbReference type="SAM" id="MobiDB-lite"/>
    </source>
</evidence>
<evidence type="ECO:0000256" key="3">
    <source>
        <dbReference type="ARBA" id="ARBA00022989"/>
    </source>
</evidence>
<feature type="region of interest" description="Disordered" evidence="5">
    <location>
        <begin position="1"/>
        <end position="36"/>
    </location>
</feature>
<dbReference type="Gene3D" id="1.20.1250.20">
    <property type="entry name" value="MFS general substrate transporter like domains"/>
    <property type="match status" value="2"/>
</dbReference>
<keyword evidence="4 6" id="KW-0472">Membrane</keyword>
<dbReference type="PANTHER" id="PTHR23514:SF13">
    <property type="entry name" value="INNER MEMBRANE PROTEIN YBJJ"/>
    <property type="match status" value="1"/>
</dbReference>
<dbReference type="InterPro" id="IPR051788">
    <property type="entry name" value="MFS_Transporter"/>
</dbReference>
<dbReference type="CDD" id="cd17393">
    <property type="entry name" value="MFS_MosC_like"/>
    <property type="match status" value="1"/>
</dbReference>
<feature type="transmembrane region" description="Helical" evidence="6">
    <location>
        <begin position="407"/>
        <end position="428"/>
    </location>
</feature>
<feature type="transmembrane region" description="Helical" evidence="6">
    <location>
        <begin position="96"/>
        <end position="116"/>
    </location>
</feature>
<accession>A0A917ZZC8</accession>
<dbReference type="PANTHER" id="PTHR23514">
    <property type="entry name" value="BYPASS OF STOP CODON PROTEIN 6"/>
    <property type="match status" value="1"/>
</dbReference>
<feature type="transmembrane region" description="Helical" evidence="6">
    <location>
        <begin position="257"/>
        <end position="279"/>
    </location>
</feature>
<evidence type="ECO:0000313" key="8">
    <source>
        <dbReference type="EMBL" id="GGP00651.1"/>
    </source>
</evidence>
<feature type="transmembrane region" description="Helical" evidence="6">
    <location>
        <begin position="380"/>
        <end position="401"/>
    </location>
</feature>
<dbReference type="Pfam" id="PF07690">
    <property type="entry name" value="MFS_1"/>
    <property type="match status" value="1"/>
</dbReference>
<feature type="transmembrane region" description="Helical" evidence="6">
    <location>
        <begin position="151"/>
        <end position="170"/>
    </location>
</feature>
<evidence type="ECO:0000256" key="4">
    <source>
        <dbReference type="ARBA" id="ARBA00023136"/>
    </source>
</evidence>
<dbReference type="GO" id="GO:0005886">
    <property type="term" value="C:plasma membrane"/>
    <property type="evidence" value="ECO:0007669"/>
    <property type="project" value="UniProtKB-SubCell"/>
</dbReference>
<feature type="transmembrane region" description="Helical" evidence="6">
    <location>
        <begin position="65"/>
        <end position="84"/>
    </location>
</feature>
<evidence type="ECO:0000256" key="6">
    <source>
        <dbReference type="SAM" id="Phobius"/>
    </source>
</evidence>
<keyword evidence="3 6" id="KW-1133">Transmembrane helix</keyword>
<dbReference type="EMBL" id="BMNK01000001">
    <property type="protein sequence ID" value="GGP00651.1"/>
    <property type="molecule type" value="Genomic_DNA"/>
</dbReference>
<sequence>MPYGPLPGPADTGPGTLNGRARPSETPDSPAAAAPEARRAMNSRQILITKEVCLMTRDLRTARNGAVLTFLLGGLMVGTMTVRIPALTDKLHLSEAMIGTVLLVWGLGALVTMQAMRPVMARAGSRTVLRVGGPATAIGLVAVAFAPNLPLLLAAAALFGMAFGMIDIAMNAQGSTVERVHGRPLMNGMHAGWCVGAIAAGAMGALSIVLGLSFTANVALVGLVSLPVMVALGRTYLPDTPAAGSAGAARRRLPPIVYLLGALMFFAFMVEGTVADWNGLFMRDTLGAPEALAALGYPIFEAGMLIARLTGDRLRSRFGVRGMLTVSGLATAGFFAVVLAAPAPMVALVAVFFVGLGVATISPLTLSLAGTATDTPGPAIAQAGAMGYAGLLLGPVAIGFLSDATSLRTALGLAVVLGLLIAATARFLPREEPVATPPAPVREPAAVG</sequence>
<feature type="domain" description="Major facilitator superfamily (MFS) profile" evidence="7">
    <location>
        <begin position="62"/>
        <end position="432"/>
    </location>
</feature>
<dbReference type="Proteomes" id="UP000660745">
    <property type="component" value="Unassembled WGS sequence"/>
</dbReference>
<dbReference type="InterPro" id="IPR036259">
    <property type="entry name" value="MFS_trans_sf"/>
</dbReference>
<feature type="transmembrane region" description="Helical" evidence="6">
    <location>
        <begin position="291"/>
        <end position="310"/>
    </location>
</feature>
<evidence type="ECO:0000256" key="1">
    <source>
        <dbReference type="ARBA" id="ARBA00004651"/>
    </source>
</evidence>
<protein>
    <submittedName>
        <fullName evidence="8">MFS transporter</fullName>
    </submittedName>
</protein>
<dbReference type="PROSITE" id="PS50850">
    <property type="entry name" value="MFS"/>
    <property type="match status" value="1"/>
</dbReference>
<name>A0A917ZZC8_9ACTN</name>
<comment type="subcellular location">
    <subcellularLocation>
        <location evidence="1">Cell membrane</location>
        <topology evidence="1">Multi-pass membrane protein</topology>
    </subcellularLocation>
</comment>
<dbReference type="GO" id="GO:0022857">
    <property type="term" value="F:transmembrane transporter activity"/>
    <property type="evidence" value="ECO:0007669"/>
    <property type="project" value="InterPro"/>
</dbReference>
<reference evidence="8" key="2">
    <citation type="submission" date="2020-09" db="EMBL/GenBank/DDBJ databases">
        <authorList>
            <person name="Sun Q."/>
            <person name="Zhou Y."/>
        </authorList>
    </citation>
    <scope>NUCLEOTIDE SEQUENCE</scope>
    <source>
        <strain evidence="8">CGMCC 4.7430</strain>
    </source>
</reference>
<proteinExistence type="predicted"/>
<feature type="transmembrane region" description="Helical" evidence="6">
    <location>
        <begin position="191"/>
        <end position="212"/>
    </location>
</feature>
<reference evidence="8" key="1">
    <citation type="journal article" date="2014" name="Int. J. Syst. Evol. Microbiol.">
        <title>Complete genome sequence of Corynebacterium casei LMG S-19264T (=DSM 44701T), isolated from a smear-ripened cheese.</title>
        <authorList>
            <consortium name="US DOE Joint Genome Institute (JGI-PGF)"/>
            <person name="Walter F."/>
            <person name="Albersmeier A."/>
            <person name="Kalinowski J."/>
            <person name="Ruckert C."/>
        </authorList>
    </citation>
    <scope>NUCLEOTIDE SEQUENCE</scope>
    <source>
        <strain evidence="8">CGMCC 4.7430</strain>
    </source>
</reference>
<evidence type="ECO:0000313" key="9">
    <source>
        <dbReference type="Proteomes" id="UP000660745"/>
    </source>
</evidence>
<evidence type="ECO:0000256" key="2">
    <source>
        <dbReference type="ARBA" id="ARBA00022692"/>
    </source>
</evidence>
<dbReference type="InterPro" id="IPR011701">
    <property type="entry name" value="MFS"/>
</dbReference>
<keyword evidence="9" id="KW-1185">Reference proteome</keyword>
<keyword evidence="2 6" id="KW-0812">Transmembrane</keyword>
<organism evidence="8 9">
    <name type="scientific">Nonomuraea glycinis</name>
    <dbReference type="NCBI Taxonomy" id="2047744"/>
    <lineage>
        <taxon>Bacteria</taxon>
        <taxon>Bacillati</taxon>
        <taxon>Actinomycetota</taxon>
        <taxon>Actinomycetes</taxon>
        <taxon>Streptosporangiales</taxon>
        <taxon>Streptosporangiaceae</taxon>
        <taxon>Nonomuraea</taxon>
    </lineage>
</organism>
<feature type="transmembrane region" description="Helical" evidence="6">
    <location>
        <begin position="218"/>
        <end position="237"/>
    </location>
</feature>